<keyword evidence="1" id="KW-0805">Transcription regulation</keyword>
<dbReference type="InterPro" id="IPR009057">
    <property type="entry name" value="Homeodomain-like_sf"/>
</dbReference>
<dbReference type="InterPro" id="IPR003313">
    <property type="entry name" value="AraC-bd"/>
</dbReference>
<dbReference type="InterPro" id="IPR037923">
    <property type="entry name" value="HTH-like"/>
</dbReference>
<comment type="caution">
    <text evidence="6">The sequence shown here is derived from an EMBL/GenBank/DDBJ whole genome shotgun (WGS) entry which is preliminary data.</text>
</comment>
<protein>
    <submittedName>
        <fullName evidence="6">Helix-turn-helix transcriptional regulator</fullName>
    </submittedName>
</protein>
<gene>
    <name evidence="6" type="ORF">KJI95_14430</name>
</gene>
<accession>A0ABS5V5H0</accession>
<dbReference type="Gene3D" id="1.10.10.60">
    <property type="entry name" value="Homeodomain-like"/>
    <property type="match status" value="2"/>
</dbReference>
<dbReference type="SMART" id="SM00342">
    <property type="entry name" value="HTH_ARAC"/>
    <property type="match status" value="1"/>
</dbReference>
<evidence type="ECO:0000313" key="6">
    <source>
        <dbReference type="EMBL" id="MBT1445707.1"/>
    </source>
</evidence>
<keyword evidence="7" id="KW-1185">Reference proteome</keyword>
<proteinExistence type="predicted"/>
<name>A0ABS5V5H0_9GAMM</name>
<dbReference type="Proteomes" id="UP001195903">
    <property type="component" value="Unassembled WGS sequence"/>
</dbReference>
<keyword evidence="4" id="KW-0804">Transcription</keyword>
<feature type="domain" description="HTH araC/xylS-type" evidence="5">
    <location>
        <begin position="166"/>
        <end position="265"/>
    </location>
</feature>
<reference evidence="6 7" key="1">
    <citation type="submission" date="2021-05" db="EMBL/GenBank/DDBJ databases">
        <title>Shewanella sp. JM162201.</title>
        <authorList>
            <person name="Xu S."/>
            <person name="Li A."/>
        </authorList>
    </citation>
    <scope>NUCLEOTIDE SEQUENCE [LARGE SCALE GENOMIC DNA]</scope>
    <source>
        <strain evidence="6 7">JM162201</strain>
    </source>
</reference>
<dbReference type="PANTHER" id="PTHR46796">
    <property type="entry name" value="HTH-TYPE TRANSCRIPTIONAL ACTIVATOR RHAS-RELATED"/>
    <property type="match status" value="1"/>
</dbReference>
<dbReference type="SUPFAM" id="SSF46689">
    <property type="entry name" value="Homeodomain-like"/>
    <property type="match status" value="2"/>
</dbReference>
<evidence type="ECO:0000313" key="7">
    <source>
        <dbReference type="Proteomes" id="UP001195903"/>
    </source>
</evidence>
<dbReference type="Pfam" id="PF02311">
    <property type="entry name" value="AraC_binding"/>
    <property type="match status" value="1"/>
</dbReference>
<dbReference type="Pfam" id="PF12833">
    <property type="entry name" value="HTH_18"/>
    <property type="match status" value="1"/>
</dbReference>
<dbReference type="PANTHER" id="PTHR46796:SF2">
    <property type="entry name" value="TRANSCRIPTIONAL REGULATORY PROTEIN"/>
    <property type="match status" value="1"/>
</dbReference>
<sequence length="292" mass="32783">MQQESVEFRQSRALVGAELCHARYQAFDFGKHVHEDLHISAVLRGAQRFSHRGSSYLLSRGTLSTLSPDECHDGISADKGAYEVRVLSMPEPLFADICRELKRPVGGFRSPLLESPALFNQFIRLHHSLCDGVSELEAETALLDFCRQLLNDAAPAPPPRALCPDIALLKAMLSDHNEPLTLTSLADASGLGRFSLLRRFREQTGLSPHQWQLRVRLERAKKSLAQETHLSIAEVAHQYGFSDASHFNRHFRQAFLMTPGDYRLSMNGQPMNRLSMNGQTLIQQTRVQQGRG</sequence>
<dbReference type="InterPro" id="IPR050204">
    <property type="entry name" value="AraC_XylS_family_regulators"/>
</dbReference>
<keyword evidence="2" id="KW-0238">DNA-binding</keyword>
<dbReference type="InterPro" id="IPR018060">
    <property type="entry name" value="HTH_AraC"/>
</dbReference>
<organism evidence="6 7">
    <name type="scientific">Shewanella jiangmenensis</name>
    <dbReference type="NCBI Taxonomy" id="2837387"/>
    <lineage>
        <taxon>Bacteria</taxon>
        <taxon>Pseudomonadati</taxon>
        <taxon>Pseudomonadota</taxon>
        <taxon>Gammaproteobacteria</taxon>
        <taxon>Alteromonadales</taxon>
        <taxon>Shewanellaceae</taxon>
        <taxon>Shewanella</taxon>
    </lineage>
</organism>
<evidence type="ECO:0000256" key="3">
    <source>
        <dbReference type="ARBA" id="ARBA00023159"/>
    </source>
</evidence>
<dbReference type="EMBL" id="JAHEPS010000005">
    <property type="protein sequence ID" value="MBT1445707.1"/>
    <property type="molecule type" value="Genomic_DNA"/>
</dbReference>
<keyword evidence="3" id="KW-0010">Activator</keyword>
<evidence type="ECO:0000256" key="4">
    <source>
        <dbReference type="ARBA" id="ARBA00023163"/>
    </source>
</evidence>
<evidence type="ECO:0000259" key="5">
    <source>
        <dbReference type="PROSITE" id="PS01124"/>
    </source>
</evidence>
<dbReference type="PRINTS" id="PR00032">
    <property type="entry name" value="HTHARAC"/>
</dbReference>
<dbReference type="RefSeq" id="WP_214507890.1">
    <property type="nucleotide sequence ID" value="NZ_JAHEPS010000005.1"/>
</dbReference>
<dbReference type="SUPFAM" id="SSF51215">
    <property type="entry name" value="Regulatory protein AraC"/>
    <property type="match status" value="1"/>
</dbReference>
<evidence type="ECO:0000256" key="2">
    <source>
        <dbReference type="ARBA" id="ARBA00023125"/>
    </source>
</evidence>
<evidence type="ECO:0000256" key="1">
    <source>
        <dbReference type="ARBA" id="ARBA00023015"/>
    </source>
</evidence>
<dbReference type="PROSITE" id="PS01124">
    <property type="entry name" value="HTH_ARAC_FAMILY_2"/>
    <property type="match status" value="1"/>
</dbReference>
<dbReference type="InterPro" id="IPR020449">
    <property type="entry name" value="Tscrpt_reg_AraC-type_HTH"/>
</dbReference>